<gene>
    <name evidence="2" type="ORF">HNR73_003812</name>
</gene>
<feature type="compositionally biased region" description="Basic residues" evidence="1">
    <location>
        <begin position="322"/>
        <end position="336"/>
    </location>
</feature>
<reference evidence="2 3" key="1">
    <citation type="submission" date="2020-08" db="EMBL/GenBank/DDBJ databases">
        <title>Genomic Encyclopedia of Type Strains, Phase IV (KMG-IV): sequencing the most valuable type-strain genomes for metagenomic binning, comparative biology and taxonomic classification.</title>
        <authorList>
            <person name="Goeker M."/>
        </authorList>
    </citation>
    <scope>NUCLEOTIDE SEQUENCE [LARGE SCALE GENOMIC DNA]</scope>
    <source>
        <strain evidence="2 3">YIM 65646</strain>
    </source>
</reference>
<dbReference type="AlphaFoldDB" id="A0A841FJ94"/>
<feature type="compositionally biased region" description="Pro residues" evidence="1">
    <location>
        <begin position="126"/>
        <end position="136"/>
    </location>
</feature>
<comment type="caution">
    <text evidence="2">The sequence shown here is derived from an EMBL/GenBank/DDBJ whole genome shotgun (WGS) entry which is preliminary data.</text>
</comment>
<feature type="compositionally biased region" description="Low complexity" evidence="1">
    <location>
        <begin position="301"/>
        <end position="317"/>
    </location>
</feature>
<evidence type="ECO:0000313" key="2">
    <source>
        <dbReference type="EMBL" id="MBB6035944.1"/>
    </source>
</evidence>
<evidence type="ECO:0000313" key="3">
    <source>
        <dbReference type="Proteomes" id="UP000548476"/>
    </source>
</evidence>
<feature type="compositionally biased region" description="Low complexity" evidence="1">
    <location>
        <begin position="93"/>
        <end position="102"/>
    </location>
</feature>
<dbReference type="EMBL" id="JACHGT010000008">
    <property type="protein sequence ID" value="MBB6035944.1"/>
    <property type="molecule type" value="Genomic_DNA"/>
</dbReference>
<feature type="compositionally biased region" description="Pro residues" evidence="1">
    <location>
        <begin position="78"/>
        <end position="92"/>
    </location>
</feature>
<accession>A0A841FJ94</accession>
<organism evidence="2 3">
    <name type="scientific">Phytomonospora endophytica</name>
    <dbReference type="NCBI Taxonomy" id="714109"/>
    <lineage>
        <taxon>Bacteria</taxon>
        <taxon>Bacillati</taxon>
        <taxon>Actinomycetota</taxon>
        <taxon>Actinomycetes</taxon>
        <taxon>Micromonosporales</taxon>
        <taxon>Micromonosporaceae</taxon>
        <taxon>Phytomonospora</taxon>
    </lineage>
</organism>
<feature type="region of interest" description="Disordered" evidence="1">
    <location>
        <begin position="225"/>
        <end position="336"/>
    </location>
</feature>
<feature type="compositionally biased region" description="Pro residues" evidence="1">
    <location>
        <begin position="233"/>
        <end position="252"/>
    </location>
</feature>
<keyword evidence="3" id="KW-1185">Reference proteome</keyword>
<feature type="compositionally biased region" description="Low complexity" evidence="1">
    <location>
        <begin position="159"/>
        <end position="171"/>
    </location>
</feature>
<sequence>MHAAPRRSRRRAMAPHAFAAARRVVATRAGHAHCADVVRGHRPATRRWPLAIRPGTCLPPATRHPPHATRHPALAVRPRPPGAGLPPSPPARTRPSPSALASGPRTSTVTRRSPSAARHPPRHPPHVSPRWPPAPGHSPLASGPRTSPATRRWLFAPGHPALAARTRARPTPHCPPRVPAPGSHRRRLPRPRAKLPRIAEMSYLARIVIFGAPLGRAGGRAFRTAVRRRPLPASRPPPATRPPGARPSPAPSRPHHRRNTAAPADGESPGRECAPPDALAARPYGSALRVPRKSPTCRCGSTSIPTPIAPPSLGHPTTSPPPRRHPPPSRRAPRQP</sequence>
<proteinExistence type="predicted"/>
<dbReference type="Proteomes" id="UP000548476">
    <property type="component" value="Unassembled WGS sequence"/>
</dbReference>
<protein>
    <submittedName>
        <fullName evidence="2">Uncharacterized protein</fullName>
    </submittedName>
</protein>
<feature type="region of interest" description="Disordered" evidence="1">
    <location>
        <begin position="52"/>
        <end position="191"/>
    </location>
</feature>
<evidence type="ECO:0000256" key="1">
    <source>
        <dbReference type="SAM" id="MobiDB-lite"/>
    </source>
</evidence>
<name>A0A841FJ94_9ACTN</name>